<dbReference type="RefSeq" id="WP_104072237.1">
    <property type="nucleotide sequence ID" value="NZ_PRDS01000009.1"/>
</dbReference>
<dbReference type="Proteomes" id="UP000239736">
    <property type="component" value="Unassembled WGS sequence"/>
</dbReference>
<dbReference type="OrthoDB" id="6058745at2"/>
<dbReference type="InterPro" id="IPR000064">
    <property type="entry name" value="NLP_P60_dom"/>
</dbReference>
<dbReference type="Gene3D" id="3.90.1720.10">
    <property type="entry name" value="endopeptidase domain like (from Nostoc punctiforme)"/>
    <property type="match status" value="1"/>
</dbReference>
<dbReference type="Pfam" id="PF00877">
    <property type="entry name" value="NLPC_P60"/>
    <property type="match status" value="1"/>
</dbReference>
<organism evidence="6 7">
    <name type="scientific">Albidovulum inexpectatum</name>
    <dbReference type="NCBI Taxonomy" id="196587"/>
    <lineage>
        <taxon>Bacteria</taxon>
        <taxon>Pseudomonadati</taxon>
        <taxon>Pseudomonadota</taxon>
        <taxon>Alphaproteobacteria</taxon>
        <taxon>Rhodobacterales</taxon>
        <taxon>Paracoccaceae</taxon>
        <taxon>Albidovulum</taxon>
    </lineage>
</organism>
<dbReference type="AlphaFoldDB" id="A0A2S5JE09"/>
<dbReference type="InterPro" id="IPR038765">
    <property type="entry name" value="Papain-like_cys_pep_sf"/>
</dbReference>
<feature type="domain" description="NlpC/P60" evidence="5">
    <location>
        <begin position="3"/>
        <end position="140"/>
    </location>
</feature>
<evidence type="ECO:0000313" key="6">
    <source>
        <dbReference type="EMBL" id="PPB79752.1"/>
    </source>
</evidence>
<gene>
    <name evidence="6" type="ORF">LV82_02543</name>
</gene>
<evidence type="ECO:0000256" key="3">
    <source>
        <dbReference type="ARBA" id="ARBA00022801"/>
    </source>
</evidence>
<comment type="similarity">
    <text evidence="1">Belongs to the peptidase C40 family.</text>
</comment>
<sequence>MVGADPDRVISAARAWLGTPYHDQASLRGVGCDCLGLVRGVWREVVGPEPAGLPPYSADWGEVGRREYVLRECRARMIEVAKPQPGCVLVFRMVPGAVAKHLGVLTRDGTFVHAYERTGVIEEPFTRAWARRVAAQFLLPAGEVH</sequence>
<comment type="caution">
    <text evidence="6">The sequence shown here is derived from an EMBL/GenBank/DDBJ whole genome shotgun (WGS) entry which is preliminary data.</text>
</comment>
<name>A0A2S5JE09_9RHOB</name>
<keyword evidence="7" id="KW-1185">Reference proteome</keyword>
<evidence type="ECO:0000256" key="1">
    <source>
        <dbReference type="ARBA" id="ARBA00007074"/>
    </source>
</evidence>
<evidence type="ECO:0000256" key="2">
    <source>
        <dbReference type="ARBA" id="ARBA00022670"/>
    </source>
</evidence>
<reference evidence="6 7" key="1">
    <citation type="submission" date="2018-01" db="EMBL/GenBank/DDBJ databases">
        <title>Genomic Encyclopedia of Archaeal and Bacterial Type Strains, Phase II (KMG-II): from individual species to whole genera.</title>
        <authorList>
            <person name="Goeker M."/>
        </authorList>
    </citation>
    <scope>NUCLEOTIDE SEQUENCE [LARGE SCALE GENOMIC DNA]</scope>
    <source>
        <strain evidence="6 7">DSM 12048</strain>
    </source>
</reference>
<evidence type="ECO:0000259" key="5">
    <source>
        <dbReference type="PROSITE" id="PS51935"/>
    </source>
</evidence>
<dbReference type="EMBL" id="PRDS01000009">
    <property type="protein sequence ID" value="PPB79752.1"/>
    <property type="molecule type" value="Genomic_DNA"/>
</dbReference>
<dbReference type="NCBIfam" id="TIGR02219">
    <property type="entry name" value="phage_NlpC_fam"/>
    <property type="match status" value="1"/>
</dbReference>
<accession>A0A2S5JE09</accession>
<keyword evidence="3" id="KW-0378">Hydrolase</keyword>
<proteinExistence type="inferred from homology"/>
<dbReference type="GO" id="GO:0008234">
    <property type="term" value="F:cysteine-type peptidase activity"/>
    <property type="evidence" value="ECO:0007669"/>
    <property type="project" value="UniProtKB-KW"/>
</dbReference>
<protein>
    <submittedName>
        <fullName evidence="6">NlpC/P60 family putative phage cell wall peptidase</fullName>
    </submittedName>
</protein>
<dbReference type="GO" id="GO:0006508">
    <property type="term" value="P:proteolysis"/>
    <property type="evidence" value="ECO:0007669"/>
    <property type="project" value="UniProtKB-KW"/>
</dbReference>
<dbReference type="SUPFAM" id="SSF54001">
    <property type="entry name" value="Cysteine proteinases"/>
    <property type="match status" value="1"/>
</dbReference>
<evidence type="ECO:0000256" key="4">
    <source>
        <dbReference type="ARBA" id="ARBA00022807"/>
    </source>
</evidence>
<dbReference type="PROSITE" id="PS51935">
    <property type="entry name" value="NLPC_P60"/>
    <property type="match status" value="1"/>
</dbReference>
<keyword evidence="4" id="KW-0788">Thiol protease</keyword>
<dbReference type="InterPro" id="IPR011929">
    <property type="entry name" value="Phage_pept_NlpC/P60"/>
</dbReference>
<keyword evidence="2" id="KW-0645">Protease</keyword>
<evidence type="ECO:0000313" key="7">
    <source>
        <dbReference type="Proteomes" id="UP000239736"/>
    </source>
</evidence>